<feature type="region of interest" description="Disordered" evidence="2">
    <location>
        <begin position="1"/>
        <end position="22"/>
    </location>
</feature>
<dbReference type="InterPro" id="IPR013766">
    <property type="entry name" value="Thioredoxin_domain"/>
</dbReference>
<evidence type="ECO:0000256" key="1">
    <source>
        <dbReference type="ARBA" id="ARBA00022729"/>
    </source>
</evidence>
<sequence>APAPAETRQPGPVVPPQGPAPVLGTDYEEIPGGTPWQPVPGKVEVVEVFGYVCPACAAFAPTVEPWKNKLPADVAFHYVPAPFGPEWDPYAKSFYVADQLGLVDRSHMALIDAIHVKKSMPGEGDTPDEQKIANFYAQYGANPKQFYDMMHSFAVSTKVNQGRQFIQRSGVTGTPTVIIDGKYRITGGKTYPEVLRIADHLIARERAAMAGGAQPAAPASGG</sequence>
<dbReference type="Gene3D" id="3.40.30.10">
    <property type="entry name" value="Glutaredoxin"/>
    <property type="match status" value="1"/>
</dbReference>
<dbReference type="Pfam" id="PF13462">
    <property type="entry name" value="Thioredoxin_4"/>
    <property type="match status" value="1"/>
</dbReference>
<name>A0A5D8Z6M5_9GAMM</name>
<evidence type="ECO:0000313" key="5">
    <source>
        <dbReference type="Proteomes" id="UP000323164"/>
    </source>
</evidence>
<keyword evidence="1" id="KW-0732">Signal</keyword>
<feature type="domain" description="Thioredoxin" evidence="3">
    <location>
        <begin position="1"/>
        <end position="203"/>
    </location>
</feature>
<keyword evidence="5" id="KW-1185">Reference proteome</keyword>
<protein>
    <submittedName>
        <fullName evidence="4">Thiol:disulfide interchange protein DsbA/DsbL</fullName>
    </submittedName>
</protein>
<dbReference type="InterPro" id="IPR023205">
    <property type="entry name" value="DsbA/DsbL"/>
</dbReference>
<dbReference type="PANTHER" id="PTHR35891">
    <property type="entry name" value="THIOL:DISULFIDE INTERCHANGE PROTEIN DSBA"/>
    <property type="match status" value="1"/>
</dbReference>
<comment type="caution">
    <text evidence="4">The sequence shown here is derived from an EMBL/GenBank/DDBJ whole genome shotgun (WGS) entry which is preliminary data.</text>
</comment>
<proteinExistence type="predicted"/>
<evidence type="ECO:0000313" key="4">
    <source>
        <dbReference type="EMBL" id="TZF89703.1"/>
    </source>
</evidence>
<dbReference type="EMBL" id="VTRV01000075">
    <property type="protein sequence ID" value="TZF89703.1"/>
    <property type="molecule type" value="Genomic_DNA"/>
</dbReference>
<evidence type="ECO:0000256" key="2">
    <source>
        <dbReference type="SAM" id="MobiDB-lite"/>
    </source>
</evidence>
<dbReference type="CDD" id="cd03019">
    <property type="entry name" value="DsbA_DsbA"/>
    <property type="match status" value="1"/>
</dbReference>
<dbReference type="PANTHER" id="PTHR35891:SF2">
    <property type="entry name" value="THIOL:DISULFIDE INTERCHANGE PROTEIN DSBA"/>
    <property type="match status" value="1"/>
</dbReference>
<dbReference type="Proteomes" id="UP000323164">
    <property type="component" value="Unassembled WGS sequence"/>
</dbReference>
<organism evidence="4 5">
    <name type="scientific">Cognatilysobacter lacus</name>
    <dbReference type="NCBI Taxonomy" id="1643323"/>
    <lineage>
        <taxon>Bacteria</taxon>
        <taxon>Pseudomonadati</taxon>
        <taxon>Pseudomonadota</taxon>
        <taxon>Gammaproteobacteria</taxon>
        <taxon>Lysobacterales</taxon>
        <taxon>Lysobacteraceae</taxon>
        <taxon>Cognatilysobacter</taxon>
    </lineage>
</organism>
<dbReference type="PROSITE" id="PS51352">
    <property type="entry name" value="THIOREDOXIN_2"/>
    <property type="match status" value="1"/>
</dbReference>
<dbReference type="InterPro" id="IPR012336">
    <property type="entry name" value="Thioredoxin-like_fold"/>
</dbReference>
<dbReference type="AlphaFoldDB" id="A0A5D8Z6M5"/>
<dbReference type="SUPFAM" id="SSF52833">
    <property type="entry name" value="Thioredoxin-like"/>
    <property type="match status" value="1"/>
</dbReference>
<feature type="non-terminal residue" evidence="4">
    <location>
        <position position="1"/>
    </location>
</feature>
<dbReference type="InterPro" id="IPR050824">
    <property type="entry name" value="Thiol_disulfide_DsbA"/>
</dbReference>
<accession>A0A5D8Z6M5</accession>
<dbReference type="RefSeq" id="WP_205123581.1">
    <property type="nucleotide sequence ID" value="NZ_VTRV01000075.1"/>
</dbReference>
<reference evidence="4 5" key="1">
    <citation type="submission" date="2019-08" db="EMBL/GenBank/DDBJ databases">
        <title>Draft genome sequence of Lysobacter sp. UKS-15.</title>
        <authorList>
            <person name="Im W.-T."/>
        </authorList>
    </citation>
    <scope>NUCLEOTIDE SEQUENCE [LARGE SCALE GENOMIC DNA]</scope>
    <source>
        <strain evidence="4 5">UKS-15</strain>
    </source>
</reference>
<evidence type="ECO:0000259" key="3">
    <source>
        <dbReference type="PROSITE" id="PS51352"/>
    </source>
</evidence>
<dbReference type="InterPro" id="IPR036249">
    <property type="entry name" value="Thioredoxin-like_sf"/>
</dbReference>
<gene>
    <name evidence="4" type="ORF">FW784_08170</name>
</gene>